<evidence type="ECO:0000259" key="4">
    <source>
        <dbReference type="PROSITE" id="PS50949"/>
    </source>
</evidence>
<dbReference type="Proteomes" id="UP001165641">
    <property type="component" value="Unassembled WGS sequence"/>
</dbReference>
<dbReference type="SUPFAM" id="SSF46785">
    <property type="entry name" value="Winged helix' DNA-binding domain"/>
    <property type="match status" value="1"/>
</dbReference>
<accession>A0ABT4ZEF4</accession>
<dbReference type="SMART" id="SM00866">
    <property type="entry name" value="UTRA"/>
    <property type="match status" value="1"/>
</dbReference>
<gene>
    <name evidence="5" type="ORF">PAF17_09405</name>
</gene>
<name>A0ABT4ZEF4_9RHOB</name>
<keyword evidence="3" id="KW-0804">Transcription</keyword>
<sequence>MKGDPLRDSRAPLYLQISGILREKIARGIWKPGEFLPTVAALAEEYQVARITVRQAVKLLQEEGLVAPRRGHGTTVLTPPEKARPLNVVTRLADLVDSYRDDKPELVPLEDGERSLPGDLHFGTPFDEGYHMIRRMHARDGQIYCIISIYLALPIFLKHETRLRAELALPVLFDEPDIDIAKARQTLQIGRAGIEIANLLDLKIGDPVADVRRILCDGSGSIIYMADVIYRGDYVHLDMDLLA</sequence>
<dbReference type="InterPro" id="IPR011663">
    <property type="entry name" value="UTRA"/>
</dbReference>
<comment type="caution">
    <text evidence="5">The sequence shown here is derived from an EMBL/GenBank/DDBJ whole genome shotgun (WGS) entry which is preliminary data.</text>
</comment>
<dbReference type="RefSeq" id="WP_271888849.1">
    <property type="nucleotide sequence ID" value="NZ_JAQBIE010000010.1"/>
</dbReference>
<dbReference type="Pfam" id="PF07702">
    <property type="entry name" value="UTRA"/>
    <property type="match status" value="1"/>
</dbReference>
<proteinExistence type="predicted"/>
<dbReference type="PROSITE" id="PS50949">
    <property type="entry name" value="HTH_GNTR"/>
    <property type="match status" value="1"/>
</dbReference>
<evidence type="ECO:0000313" key="6">
    <source>
        <dbReference type="Proteomes" id="UP001165641"/>
    </source>
</evidence>
<evidence type="ECO:0000256" key="1">
    <source>
        <dbReference type="ARBA" id="ARBA00023015"/>
    </source>
</evidence>
<dbReference type="Gene3D" id="3.40.1410.10">
    <property type="entry name" value="Chorismate lyase-like"/>
    <property type="match status" value="1"/>
</dbReference>
<evidence type="ECO:0000256" key="3">
    <source>
        <dbReference type="ARBA" id="ARBA00023163"/>
    </source>
</evidence>
<feature type="domain" description="HTH gntR-type" evidence="4">
    <location>
        <begin position="11"/>
        <end position="79"/>
    </location>
</feature>
<dbReference type="CDD" id="cd07377">
    <property type="entry name" value="WHTH_GntR"/>
    <property type="match status" value="1"/>
</dbReference>
<dbReference type="InterPro" id="IPR050679">
    <property type="entry name" value="Bact_HTH_transcr_reg"/>
</dbReference>
<reference evidence="5" key="1">
    <citation type="submission" date="2022-12" db="EMBL/GenBank/DDBJ databases">
        <title>Paracoccus onchidii sp. nov., isolated from a marine invertebrate from the South China Sea.</title>
        <authorList>
            <person name="Xu S."/>
            <person name="Liu Z."/>
            <person name="Xu Y."/>
        </authorList>
    </citation>
    <scope>NUCLEOTIDE SEQUENCE</scope>
    <source>
        <strain evidence="5">Z330</strain>
    </source>
</reference>
<keyword evidence="2" id="KW-0238">DNA-binding</keyword>
<protein>
    <submittedName>
        <fullName evidence="5">GntR family transcriptional regulator</fullName>
    </submittedName>
</protein>
<evidence type="ECO:0000256" key="2">
    <source>
        <dbReference type="ARBA" id="ARBA00023125"/>
    </source>
</evidence>
<keyword evidence="6" id="KW-1185">Reference proteome</keyword>
<dbReference type="PANTHER" id="PTHR44846:SF17">
    <property type="entry name" value="GNTR-FAMILY TRANSCRIPTIONAL REGULATOR"/>
    <property type="match status" value="1"/>
</dbReference>
<dbReference type="InterPro" id="IPR028978">
    <property type="entry name" value="Chorismate_lyase_/UTRA_dom_sf"/>
</dbReference>
<evidence type="ECO:0000313" key="5">
    <source>
        <dbReference type="EMBL" id="MDB6177726.1"/>
    </source>
</evidence>
<dbReference type="InterPro" id="IPR036388">
    <property type="entry name" value="WH-like_DNA-bd_sf"/>
</dbReference>
<dbReference type="EMBL" id="JAQBIE010000010">
    <property type="protein sequence ID" value="MDB6177726.1"/>
    <property type="molecule type" value="Genomic_DNA"/>
</dbReference>
<dbReference type="InterPro" id="IPR036390">
    <property type="entry name" value="WH_DNA-bd_sf"/>
</dbReference>
<organism evidence="5 6">
    <name type="scientific">Paracoccus onchidii</name>
    <dbReference type="NCBI Taxonomy" id="3017813"/>
    <lineage>
        <taxon>Bacteria</taxon>
        <taxon>Pseudomonadati</taxon>
        <taxon>Pseudomonadota</taxon>
        <taxon>Alphaproteobacteria</taxon>
        <taxon>Rhodobacterales</taxon>
        <taxon>Paracoccaceae</taxon>
        <taxon>Paracoccus</taxon>
    </lineage>
</organism>
<dbReference type="InterPro" id="IPR000524">
    <property type="entry name" value="Tscrpt_reg_HTH_GntR"/>
</dbReference>
<dbReference type="PRINTS" id="PR00035">
    <property type="entry name" value="HTHGNTR"/>
</dbReference>
<keyword evidence="1" id="KW-0805">Transcription regulation</keyword>
<dbReference type="Gene3D" id="1.10.10.10">
    <property type="entry name" value="Winged helix-like DNA-binding domain superfamily/Winged helix DNA-binding domain"/>
    <property type="match status" value="1"/>
</dbReference>
<dbReference type="Pfam" id="PF00392">
    <property type="entry name" value="GntR"/>
    <property type="match status" value="1"/>
</dbReference>
<dbReference type="PANTHER" id="PTHR44846">
    <property type="entry name" value="MANNOSYL-D-GLYCERATE TRANSPORT/METABOLISM SYSTEM REPRESSOR MNGR-RELATED"/>
    <property type="match status" value="1"/>
</dbReference>
<dbReference type="SMART" id="SM00345">
    <property type="entry name" value="HTH_GNTR"/>
    <property type="match status" value="1"/>
</dbReference>
<dbReference type="SUPFAM" id="SSF64288">
    <property type="entry name" value="Chorismate lyase-like"/>
    <property type="match status" value="1"/>
</dbReference>